<protein>
    <recommendedName>
        <fullName evidence="3">Retrotransposon Copia-like N-terminal domain-containing protein</fullName>
    </recommendedName>
</protein>
<organism evidence="1 2">
    <name type="scientific">Prunus armeniaca</name>
    <name type="common">Apricot</name>
    <name type="synonym">Armeniaca vulgaris</name>
    <dbReference type="NCBI Taxonomy" id="36596"/>
    <lineage>
        <taxon>Eukaryota</taxon>
        <taxon>Viridiplantae</taxon>
        <taxon>Streptophyta</taxon>
        <taxon>Embryophyta</taxon>
        <taxon>Tracheophyta</taxon>
        <taxon>Spermatophyta</taxon>
        <taxon>Magnoliopsida</taxon>
        <taxon>eudicotyledons</taxon>
        <taxon>Gunneridae</taxon>
        <taxon>Pentapetalae</taxon>
        <taxon>rosids</taxon>
        <taxon>fabids</taxon>
        <taxon>Rosales</taxon>
        <taxon>Rosaceae</taxon>
        <taxon>Amygdaloideae</taxon>
        <taxon>Amygdaleae</taxon>
        <taxon>Prunus</taxon>
    </lineage>
</organism>
<dbReference type="EMBL" id="CAEKDK010000007">
    <property type="protein sequence ID" value="CAB4285882.1"/>
    <property type="molecule type" value="Genomic_DNA"/>
</dbReference>
<dbReference type="AlphaFoldDB" id="A0A6J5VCG3"/>
<proteinExistence type="predicted"/>
<dbReference type="PANTHER" id="PTHR47481">
    <property type="match status" value="1"/>
</dbReference>
<evidence type="ECO:0000313" key="2">
    <source>
        <dbReference type="Proteomes" id="UP000507222"/>
    </source>
</evidence>
<evidence type="ECO:0008006" key="3">
    <source>
        <dbReference type="Google" id="ProtNLM"/>
    </source>
</evidence>
<dbReference type="Proteomes" id="UP000507222">
    <property type="component" value="Unassembled WGS sequence"/>
</dbReference>
<gene>
    <name evidence="1" type="ORF">CURHAP_LOCUS41888</name>
</gene>
<dbReference type="PANTHER" id="PTHR47481:SF32">
    <property type="entry name" value="RETROTRANSPOSON GAG DOMAIN-CONTAINING PROTEIN"/>
    <property type="match status" value="1"/>
</dbReference>
<name>A0A6J5VCG3_PRUAR</name>
<evidence type="ECO:0000313" key="1">
    <source>
        <dbReference type="EMBL" id="CAB4285882.1"/>
    </source>
</evidence>
<dbReference type="Pfam" id="PF14223">
    <property type="entry name" value="Retrotran_gag_2"/>
    <property type="match status" value="1"/>
</dbReference>
<sequence>MSTESTQIPEPSTNCTPNNSFNALLLGYDLLGYIDGTHSCPPKPATTSPTSPHALWVRQDQLSLHAIFAFVFKRVISLIATATTSKVAWDKLNQLYAIKARSRVMGLKEHISLMRHDSKLAVIDVLLFDDDLVIHILNGVSREFKEISADIRACDSSISFSS</sequence>
<accession>A0A6J5VCG3</accession>
<reference evidence="1 2" key="1">
    <citation type="submission" date="2020-05" db="EMBL/GenBank/DDBJ databases">
        <authorList>
            <person name="Campoy J."/>
            <person name="Schneeberger K."/>
            <person name="Spophaly S."/>
        </authorList>
    </citation>
    <scope>NUCLEOTIDE SEQUENCE [LARGE SCALE GENOMIC DNA]</scope>
    <source>
        <strain evidence="1">PruArmRojPasFocal</strain>
    </source>
</reference>